<dbReference type="PANTHER" id="PTHR37984:SF5">
    <property type="entry name" value="PROTEIN NYNRIN-LIKE"/>
    <property type="match status" value="1"/>
</dbReference>
<proteinExistence type="predicted"/>
<evidence type="ECO:0000259" key="3">
    <source>
        <dbReference type="Pfam" id="PF17919"/>
    </source>
</evidence>
<reference evidence="4" key="1">
    <citation type="submission" date="2023-08" db="EMBL/GenBank/DDBJ databases">
        <title>A de novo genome assembly of Solanum verrucosum Schlechtendal, a Mexican diploid species geographically isolated from the other diploid A-genome species in potato relatives.</title>
        <authorList>
            <person name="Hosaka K."/>
        </authorList>
    </citation>
    <scope>NUCLEOTIDE SEQUENCE</scope>
    <source>
        <tissue evidence="4">Young leaves</tissue>
    </source>
</reference>
<keyword evidence="5" id="KW-1185">Reference proteome</keyword>
<dbReference type="AlphaFoldDB" id="A0AAF0Q0U0"/>
<dbReference type="EMBL" id="CP133613">
    <property type="protein sequence ID" value="WMV14357.1"/>
    <property type="molecule type" value="Genomic_DNA"/>
</dbReference>
<dbReference type="InterPro" id="IPR041577">
    <property type="entry name" value="RT_RNaseH_2"/>
</dbReference>
<dbReference type="Proteomes" id="UP001234989">
    <property type="component" value="Chromosome 2"/>
</dbReference>
<dbReference type="InterPro" id="IPR050951">
    <property type="entry name" value="Retrovirus_Pol_polyprotein"/>
</dbReference>
<name>A0AAF0Q0U0_SOLVR</name>
<accession>A0AAF0Q0U0</accession>
<evidence type="ECO:0000256" key="1">
    <source>
        <dbReference type="ARBA" id="ARBA00023268"/>
    </source>
</evidence>
<evidence type="ECO:0000259" key="2">
    <source>
        <dbReference type="Pfam" id="PF00078"/>
    </source>
</evidence>
<evidence type="ECO:0008006" key="6">
    <source>
        <dbReference type="Google" id="ProtNLM"/>
    </source>
</evidence>
<feature type="domain" description="Reverse transcriptase/retrotransposon-derived protein RNase H-like" evidence="3">
    <location>
        <begin position="120"/>
        <end position="177"/>
    </location>
</feature>
<dbReference type="PANTHER" id="PTHR37984">
    <property type="entry name" value="PROTEIN CBG26694"/>
    <property type="match status" value="1"/>
</dbReference>
<dbReference type="FunFam" id="3.30.70.270:FF:000020">
    <property type="entry name" value="Transposon Tf2-6 polyprotein-like Protein"/>
    <property type="match status" value="1"/>
</dbReference>
<feature type="domain" description="Reverse transcriptase" evidence="2">
    <location>
        <begin position="4"/>
        <end position="81"/>
    </location>
</feature>
<dbReference type="Pfam" id="PF17919">
    <property type="entry name" value="RT_RNaseH_2"/>
    <property type="match status" value="1"/>
</dbReference>
<sequence>MFGIVFIDDNLIFSWSEDEHVEHLRIVLQILEDWELYAKCSKCEFWLRFFAFLCHIISSEGIQVYPKNTNMVKNWPRPLSASDIQSFLGLTGYYRKFVEGFSYVASPLMTLTQKKVKFLWSEACEKNFQELKNKLTPAPILTLIEGSDGFVVYCDASQIGLGFVLMQHGKIISYASR</sequence>
<dbReference type="InterPro" id="IPR043502">
    <property type="entry name" value="DNA/RNA_pol_sf"/>
</dbReference>
<evidence type="ECO:0000313" key="4">
    <source>
        <dbReference type="EMBL" id="WMV14357.1"/>
    </source>
</evidence>
<protein>
    <recommendedName>
        <fullName evidence="6">Reverse transcriptase/retrotransposon-derived protein RNase H-like domain-containing protein</fullName>
    </recommendedName>
</protein>
<dbReference type="SUPFAM" id="SSF56672">
    <property type="entry name" value="DNA/RNA polymerases"/>
    <property type="match status" value="1"/>
</dbReference>
<keyword evidence="1" id="KW-0511">Multifunctional enzyme</keyword>
<dbReference type="Pfam" id="PF00078">
    <property type="entry name" value="RVT_1"/>
    <property type="match status" value="1"/>
</dbReference>
<organism evidence="4 5">
    <name type="scientific">Solanum verrucosum</name>
    <dbReference type="NCBI Taxonomy" id="315347"/>
    <lineage>
        <taxon>Eukaryota</taxon>
        <taxon>Viridiplantae</taxon>
        <taxon>Streptophyta</taxon>
        <taxon>Embryophyta</taxon>
        <taxon>Tracheophyta</taxon>
        <taxon>Spermatophyta</taxon>
        <taxon>Magnoliopsida</taxon>
        <taxon>eudicotyledons</taxon>
        <taxon>Gunneridae</taxon>
        <taxon>Pentapetalae</taxon>
        <taxon>asterids</taxon>
        <taxon>lamiids</taxon>
        <taxon>Solanales</taxon>
        <taxon>Solanaceae</taxon>
        <taxon>Solanoideae</taxon>
        <taxon>Solaneae</taxon>
        <taxon>Solanum</taxon>
    </lineage>
</organism>
<dbReference type="Gene3D" id="3.30.70.270">
    <property type="match status" value="2"/>
</dbReference>
<dbReference type="InterPro" id="IPR000477">
    <property type="entry name" value="RT_dom"/>
</dbReference>
<gene>
    <name evidence="4" type="ORF">MTR67_007742</name>
</gene>
<evidence type="ECO:0000313" key="5">
    <source>
        <dbReference type="Proteomes" id="UP001234989"/>
    </source>
</evidence>
<dbReference type="InterPro" id="IPR043128">
    <property type="entry name" value="Rev_trsase/Diguanyl_cyclase"/>
</dbReference>
<dbReference type="GO" id="GO:0003824">
    <property type="term" value="F:catalytic activity"/>
    <property type="evidence" value="ECO:0007669"/>
    <property type="project" value="UniProtKB-KW"/>
</dbReference>